<sequence>MLFRVLAVAMVATGLAPQMGLARTMDQSQGPAELPPAKFKGNQFVDSSGCIFMRAGFGSQTSWVPRVTRDRRLMCGYKPTFAANETRPNHEGSFSMSMPLTPQKPKQIASAPAPAPAADKVAAAAPTRPDVAGGSAKTFSAQSTPGVASGTSVAAVPAARALRRARAPAAQVIPAVADGGPSIAGRPVHLVSKVQCPAYAPEVSRVYRLSDGRSAISCAPGSNRYLVVRVVDSLGPQAPSYTSDYRPDDDSSANVPIAPPEPLLPYKGGSGGVTASYRAPAPTPAPAAGSDGQRVYTAISTGDIFARSQNSLPRSATAVPEVPPGYKPAWDDGRLNPLRGPRTPEGNAQMDLVWTHSVPRKLIDTTTMRGAAAQYPGLRYPQTATPPRPTRQVVVTRHAPLNDIGASRGRARAAAPVAGGSYVQVGTFGVPSNASHTAARLRSMGYPVAMGRVRVHGRSLQTVMAGPFGSSAQLSAALGQVRAAGFGDAYIR</sequence>
<gene>
    <name evidence="3" type="ORF">GCM10008024_24800</name>
    <name evidence="4" type="ORF">SAMN05444006_11083</name>
</gene>
<dbReference type="PROSITE" id="PS51724">
    <property type="entry name" value="SPOR"/>
    <property type="match status" value="1"/>
</dbReference>
<evidence type="ECO:0000259" key="2">
    <source>
        <dbReference type="PROSITE" id="PS51724"/>
    </source>
</evidence>
<evidence type="ECO:0000256" key="1">
    <source>
        <dbReference type="SAM" id="MobiDB-lite"/>
    </source>
</evidence>
<dbReference type="EMBL" id="BNAB01000011">
    <property type="protein sequence ID" value="GHE03034.1"/>
    <property type="molecule type" value="Genomic_DNA"/>
</dbReference>
<dbReference type="Proteomes" id="UP000634647">
    <property type="component" value="Unassembled WGS sequence"/>
</dbReference>
<comment type="caution">
    <text evidence="3">The sequence shown here is derived from an EMBL/GenBank/DDBJ whole genome shotgun (WGS) entry which is preliminary data.</text>
</comment>
<dbReference type="InterPro" id="IPR007730">
    <property type="entry name" value="SPOR-like_dom"/>
</dbReference>
<feature type="compositionally biased region" description="Polar residues" evidence="1">
    <location>
        <begin position="137"/>
        <end position="147"/>
    </location>
</feature>
<keyword evidence="5" id="KW-1185">Reference proteome</keyword>
<dbReference type="Proteomes" id="UP000199541">
    <property type="component" value="Unassembled WGS sequence"/>
</dbReference>
<dbReference type="GO" id="GO:0042834">
    <property type="term" value="F:peptidoglycan binding"/>
    <property type="evidence" value="ECO:0007669"/>
    <property type="project" value="InterPro"/>
</dbReference>
<dbReference type="Gene3D" id="3.30.70.1070">
    <property type="entry name" value="Sporulation related repeat"/>
    <property type="match status" value="1"/>
</dbReference>
<reference evidence="3" key="3">
    <citation type="submission" date="2023-06" db="EMBL/GenBank/DDBJ databases">
        <authorList>
            <person name="Sun Q."/>
            <person name="Zhou Y."/>
        </authorList>
    </citation>
    <scope>NUCLEOTIDE SEQUENCE</scope>
    <source>
        <strain evidence="3">CGMCC 1.10859</strain>
    </source>
</reference>
<feature type="compositionally biased region" description="Low complexity" evidence="1">
    <location>
        <begin position="103"/>
        <end position="126"/>
    </location>
</feature>
<feature type="region of interest" description="Disordered" evidence="1">
    <location>
        <begin position="84"/>
        <end position="147"/>
    </location>
</feature>
<dbReference type="SUPFAM" id="SSF110997">
    <property type="entry name" value="Sporulation related repeat"/>
    <property type="match status" value="1"/>
</dbReference>
<evidence type="ECO:0000313" key="3">
    <source>
        <dbReference type="EMBL" id="GHE03034.1"/>
    </source>
</evidence>
<evidence type="ECO:0000313" key="6">
    <source>
        <dbReference type="Proteomes" id="UP000634647"/>
    </source>
</evidence>
<feature type="domain" description="SPOR" evidence="2">
    <location>
        <begin position="415"/>
        <end position="492"/>
    </location>
</feature>
<proteinExistence type="predicted"/>
<reference evidence="4 5" key="2">
    <citation type="submission" date="2016-10" db="EMBL/GenBank/DDBJ databases">
        <authorList>
            <person name="Varghese N."/>
            <person name="Submissions S."/>
        </authorList>
    </citation>
    <scope>NUCLEOTIDE SEQUENCE [LARGE SCALE GENOMIC DNA]</scope>
    <source>
        <strain evidence="4 5">DSM 24802</strain>
    </source>
</reference>
<accession>A0AAN4UT98</accession>
<dbReference type="AlphaFoldDB" id="A0AAN4UT98"/>
<name>A0AAN4UT98_9RHOB</name>
<dbReference type="Pfam" id="PF05036">
    <property type="entry name" value="SPOR"/>
    <property type="match status" value="1"/>
</dbReference>
<dbReference type="InterPro" id="IPR036680">
    <property type="entry name" value="SPOR-like_sf"/>
</dbReference>
<evidence type="ECO:0000313" key="5">
    <source>
        <dbReference type="Proteomes" id="UP000199541"/>
    </source>
</evidence>
<organism evidence="3 6">
    <name type="scientific">Allgaiera indica</name>
    <dbReference type="NCBI Taxonomy" id="765699"/>
    <lineage>
        <taxon>Bacteria</taxon>
        <taxon>Pseudomonadati</taxon>
        <taxon>Pseudomonadota</taxon>
        <taxon>Alphaproteobacteria</taxon>
        <taxon>Rhodobacterales</taxon>
        <taxon>Paracoccaceae</taxon>
        <taxon>Allgaiera</taxon>
    </lineage>
</organism>
<dbReference type="RefSeq" id="WP_035846101.1">
    <property type="nucleotide sequence ID" value="NZ_BNAB01000011.1"/>
</dbReference>
<protein>
    <submittedName>
        <fullName evidence="4">Sporulation related domain-containing protein</fullName>
    </submittedName>
</protein>
<reference evidence="3" key="1">
    <citation type="journal article" date="2014" name="Int. J. Syst. Evol. Microbiol.">
        <title>Complete genome sequence of Corynebacterium casei LMG S-19264T (=DSM 44701T), isolated from a smear-ripened cheese.</title>
        <authorList>
            <consortium name="US DOE Joint Genome Institute (JGI-PGF)"/>
            <person name="Walter F."/>
            <person name="Albersmeier A."/>
            <person name="Kalinowski J."/>
            <person name="Ruckert C."/>
        </authorList>
    </citation>
    <scope>NUCLEOTIDE SEQUENCE</scope>
    <source>
        <strain evidence="3">CGMCC 1.10859</strain>
    </source>
</reference>
<evidence type="ECO:0000313" key="4">
    <source>
        <dbReference type="EMBL" id="SDX12608.1"/>
    </source>
</evidence>
<dbReference type="EMBL" id="FNOB01000010">
    <property type="protein sequence ID" value="SDX12608.1"/>
    <property type="molecule type" value="Genomic_DNA"/>
</dbReference>
<feature type="region of interest" description="Disordered" evidence="1">
    <location>
        <begin position="315"/>
        <end position="335"/>
    </location>
</feature>